<dbReference type="VEuPathDB" id="FungiDB:JI435_304650"/>
<dbReference type="Proteomes" id="UP000663193">
    <property type="component" value="Chromosome 9"/>
</dbReference>
<feature type="compositionally biased region" description="Basic and acidic residues" evidence="1">
    <location>
        <begin position="20"/>
        <end position="30"/>
    </location>
</feature>
<dbReference type="EMBL" id="CP069031">
    <property type="protein sequence ID" value="QRC99149.1"/>
    <property type="molecule type" value="Genomic_DNA"/>
</dbReference>
<evidence type="ECO:0000313" key="2">
    <source>
        <dbReference type="EMBL" id="QRC99149.1"/>
    </source>
</evidence>
<evidence type="ECO:0000313" key="3">
    <source>
        <dbReference type="Proteomes" id="UP000663193"/>
    </source>
</evidence>
<keyword evidence="3" id="KW-1185">Reference proteome</keyword>
<reference evidence="3" key="1">
    <citation type="journal article" date="2021" name="BMC Genomics">
        <title>Chromosome-level genome assembly and manually-curated proteome of model necrotroph Parastagonospora nodorum Sn15 reveals a genome-wide trove of candidate effector homologs, and redundancy of virulence-related functions within an accessory chromosome.</title>
        <authorList>
            <person name="Bertazzoni S."/>
            <person name="Jones D.A.B."/>
            <person name="Phan H.T."/>
            <person name="Tan K.-C."/>
            <person name="Hane J.K."/>
        </authorList>
    </citation>
    <scope>NUCLEOTIDE SEQUENCE [LARGE SCALE GENOMIC DNA]</scope>
    <source>
        <strain evidence="3">SN15 / ATCC MYA-4574 / FGSC 10173)</strain>
    </source>
</reference>
<organism evidence="2 3">
    <name type="scientific">Phaeosphaeria nodorum (strain SN15 / ATCC MYA-4574 / FGSC 10173)</name>
    <name type="common">Glume blotch fungus</name>
    <name type="synonym">Parastagonospora nodorum</name>
    <dbReference type="NCBI Taxonomy" id="321614"/>
    <lineage>
        <taxon>Eukaryota</taxon>
        <taxon>Fungi</taxon>
        <taxon>Dikarya</taxon>
        <taxon>Ascomycota</taxon>
        <taxon>Pezizomycotina</taxon>
        <taxon>Dothideomycetes</taxon>
        <taxon>Pleosporomycetidae</taxon>
        <taxon>Pleosporales</taxon>
        <taxon>Pleosporineae</taxon>
        <taxon>Phaeosphaeriaceae</taxon>
        <taxon>Parastagonospora</taxon>
    </lineage>
</organism>
<gene>
    <name evidence="2" type="ORF">JI435_304650</name>
</gene>
<feature type="region of interest" description="Disordered" evidence="1">
    <location>
        <begin position="16"/>
        <end position="48"/>
    </location>
</feature>
<protein>
    <submittedName>
        <fullName evidence="2">Uncharacterized protein</fullName>
    </submittedName>
</protein>
<name>A0A7U2I289_PHANO</name>
<evidence type="ECO:0000256" key="1">
    <source>
        <dbReference type="SAM" id="MobiDB-lite"/>
    </source>
</evidence>
<proteinExistence type="predicted"/>
<accession>A0A7U2I289</accession>
<dbReference type="AlphaFoldDB" id="A0A7U2I289"/>
<sequence>MGGMMSGFDEFIARVTANTDSKRKRDDGGDIPRPFMRGGGDGEWNGAATGANAIGVKRIKGEAL</sequence>